<feature type="compositionally biased region" description="Polar residues" evidence="1">
    <location>
        <begin position="502"/>
        <end position="516"/>
    </location>
</feature>
<evidence type="ECO:0000256" key="1">
    <source>
        <dbReference type="SAM" id="MobiDB-lite"/>
    </source>
</evidence>
<dbReference type="EMBL" id="JAEUBF010000781">
    <property type="protein sequence ID" value="KAH3675168.1"/>
    <property type="molecule type" value="Genomic_DNA"/>
</dbReference>
<feature type="compositionally biased region" description="Low complexity" evidence="1">
    <location>
        <begin position="367"/>
        <end position="381"/>
    </location>
</feature>
<feature type="compositionally biased region" description="Polar residues" evidence="1">
    <location>
        <begin position="135"/>
        <end position="148"/>
    </location>
</feature>
<accession>A0A9P8TD73</accession>
<keyword evidence="3" id="KW-1185">Reference proteome</keyword>
<proteinExistence type="predicted"/>
<feature type="compositionally biased region" description="Polar residues" evidence="1">
    <location>
        <begin position="48"/>
        <end position="78"/>
    </location>
</feature>
<feature type="compositionally biased region" description="Acidic residues" evidence="1">
    <location>
        <begin position="483"/>
        <end position="499"/>
    </location>
</feature>
<feature type="region of interest" description="Disordered" evidence="1">
    <location>
        <begin position="365"/>
        <end position="539"/>
    </location>
</feature>
<feature type="compositionally biased region" description="Acidic residues" evidence="1">
    <location>
        <begin position="169"/>
        <end position="190"/>
    </location>
</feature>
<feature type="compositionally biased region" description="Basic and acidic residues" evidence="1">
    <location>
        <begin position="415"/>
        <end position="437"/>
    </location>
</feature>
<feature type="region of interest" description="Disordered" evidence="1">
    <location>
        <begin position="262"/>
        <end position="312"/>
    </location>
</feature>
<gene>
    <name evidence="2" type="ORF">WICMUC_002824</name>
</gene>
<feature type="compositionally biased region" description="Low complexity" evidence="1">
    <location>
        <begin position="455"/>
        <end position="479"/>
    </location>
</feature>
<dbReference type="Proteomes" id="UP000769528">
    <property type="component" value="Unassembled WGS sequence"/>
</dbReference>
<reference evidence="2" key="2">
    <citation type="submission" date="2021-01" db="EMBL/GenBank/DDBJ databases">
        <authorList>
            <person name="Schikora-Tamarit M.A."/>
        </authorList>
    </citation>
    <scope>NUCLEOTIDE SEQUENCE</scope>
    <source>
        <strain evidence="2">CBS6341</strain>
    </source>
</reference>
<dbReference type="AlphaFoldDB" id="A0A9P8TD73"/>
<feature type="region of interest" description="Disordered" evidence="1">
    <location>
        <begin position="621"/>
        <end position="648"/>
    </location>
</feature>
<feature type="compositionally biased region" description="Polar residues" evidence="1">
    <location>
        <begin position="621"/>
        <end position="643"/>
    </location>
</feature>
<evidence type="ECO:0000313" key="3">
    <source>
        <dbReference type="Proteomes" id="UP000769528"/>
    </source>
</evidence>
<feature type="compositionally biased region" description="Polar residues" evidence="1">
    <location>
        <begin position="157"/>
        <end position="167"/>
    </location>
</feature>
<sequence length="744" mass="85194">MNTNIINEDKSTEKERREILDANLQTYQENAQLNTLTEITPRQRLKKNNSPFNYTSKRLQLTSRDSSNSNHNDTNIATSPIKLRKRNINTSFDDSDEYEDTTDRYSIKNNKSTIPLNDSSKSPIRQGTPRAPFSPKNSQKPIFQTRSNKVNDKKIRNNQTLRNLKLTQDSDDEFDDDDDDGDFANDIDDHENDHDNGEIFSNDTLANDIPDDLMSPEKHRYPEENLKTSNSIAEIINRSNITVSSSRDKSLISNKSIKLKKSPIINGSPNRNRSPIPKRSSPLRKNFEIRSDESTSKISEPSMNISSKSPINIDKNSSIRNLRSSFSPQQSFAPNLLKSPARRIIPKNRDIFSNREDDSQVIDLLPNINNKNGNKSKTKGNPSEGGNYELSTDKSLFRNGKNHNNIDQLQDFDEGNGKENIDSSVYDRDEHFDKDDLNVAENYDNDNDNNHNENNKNNNNDDNNENINSNDNNNNNNNKNDVDYEEDSPFIESTDDEDQAPNIENTGNFTQNNIFQKNKGKSQEFSGHSHKNHSSQVVPESYENFDIEERSVLSPVETSTVLRRLKDTKYETSFLKSPLEKTFNQSKAESYPKISSLKRNFDSLLTNEQFSNAKVPLISTNSVTDQSSTPSTGKHTVPSVQQESTEETEIPIHGIPDISNRLSTPPTGNRVIKRRKLENLGDVNNWNKYQWAKFYKYYKKYKESDENLRIFTTNIWALLRIPDEHELRLKIKYVESLGGDLLKA</sequence>
<protein>
    <submittedName>
        <fullName evidence="2">Uncharacterized protein</fullName>
    </submittedName>
</protein>
<reference evidence="2" key="1">
    <citation type="journal article" date="2021" name="Open Biol.">
        <title>Shared evolutionary footprints suggest mitochondrial oxidative damage underlies multiple complex I losses in fungi.</title>
        <authorList>
            <person name="Schikora-Tamarit M.A."/>
            <person name="Marcet-Houben M."/>
            <person name="Nosek J."/>
            <person name="Gabaldon T."/>
        </authorList>
    </citation>
    <scope>NUCLEOTIDE SEQUENCE</scope>
    <source>
        <strain evidence="2">CBS6341</strain>
    </source>
</reference>
<dbReference type="OrthoDB" id="10676580at2759"/>
<comment type="caution">
    <text evidence="2">The sequence shown here is derived from an EMBL/GenBank/DDBJ whole genome shotgun (WGS) entry which is preliminary data.</text>
</comment>
<feature type="compositionally biased region" description="Polar residues" evidence="1">
    <location>
        <begin position="107"/>
        <end position="125"/>
    </location>
</feature>
<organism evidence="2 3">
    <name type="scientific">Wickerhamomyces mucosus</name>
    <dbReference type="NCBI Taxonomy" id="1378264"/>
    <lineage>
        <taxon>Eukaryota</taxon>
        <taxon>Fungi</taxon>
        <taxon>Dikarya</taxon>
        <taxon>Ascomycota</taxon>
        <taxon>Saccharomycotina</taxon>
        <taxon>Saccharomycetes</taxon>
        <taxon>Phaffomycetales</taxon>
        <taxon>Wickerhamomycetaceae</taxon>
        <taxon>Wickerhamomyces</taxon>
    </lineage>
</organism>
<name>A0A9P8TD73_9ASCO</name>
<feature type="compositionally biased region" description="Basic and acidic residues" evidence="1">
    <location>
        <begin position="285"/>
        <end position="295"/>
    </location>
</feature>
<feature type="region of interest" description="Disordered" evidence="1">
    <location>
        <begin position="92"/>
        <end position="208"/>
    </location>
</feature>
<feature type="compositionally biased region" description="Polar residues" evidence="1">
    <location>
        <begin position="296"/>
        <end position="312"/>
    </location>
</feature>
<feature type="region of interest" description="Disordered" evidence="1">
    <location>
        <begin position="40"/>
        <end position="80"/>
    </location>
</feature>
<evidence type="ECO:0000313" key="2">
    <source>
        <dbReference type="EMBL" id="KAH3675168.1"/>
    </source>
</evidence>